<feature type="region of interest" description="Disordered" evidence="1">
    <location>
        <begin position="454"/>
        <end position="476"/>
    </location>
</feature>
<dbReference type="RefSeq" id="WP_210808020.1">
    <property type="nucleotide sequence ID" value="NZ_JAGQDG010000003.1"/>
</dbReference>
<organism evidence="2 3">
    <name type="scientific">Ideonella paludis</name>
    <dbReference type="NCBI Taxonomy" id="1233411"/>
    <lineage>
        <taxon>Bacteria</taxon>
        <taxon>Pseudomonadati</taxon>
        <taxon>Pseudomonadota</taxon>
        <taxon>Betaproteobacteria</taxon>
        <taxon>Burkholderiales</taxon>
        <taxon>Sphaerotilaceae</taxon>
        <taxon>Ideonella</taxon>
    </lineage>
</organism>
<comment type="caution">
    <text evidence="2">The sequence shown here is derived from an EMBL/GenBank/DDBJ whole genome shotgun (WGS) entry which is preliminary data.</text>
</comment>
<dbReference type="EMBL" id="JAGQDG010000003">
    <property type="protein sequence ID" value="MBQ0935231.1"/>
    <property type="molecule type" value="Genomic_DNA"/>
</dbReference>
<reference evidence="2 3" key="1">
    <citation type="submission" date="2021-04" db="EMBL/GenBank/DDBJ databases">
        <title>The genome sequence of type strain Ideonella paludis KCTC 32238.</title>
        <authorList>
            <person name="Liu Y."/>
        </authorList>
    </citation>
    <scope>NUCLEOTIDE SEQUENCE [LARGE SCALE GENOMIC DNA]</scope>
    <source>
        <strain evidence="2 3">KCTC 32238</strain>
    </source>
</reference>
<proteinExistence type="predicted"/>
<keyword evidence="3" id="KW-1185">Reference proteome</keyword>
<evidence type="ECO:0000313" key="3">
    <source>
        <dbReference type="Proteomes" id="UP000672097"/>
    </source>
</evidence>
<protein>
    <submittedName>
        <fullName evidence="2">DUF1800 domain-containing protein</fullName>
    </submittedName>
</protein>
<feature type="compositionally biased region" description="Pro residues" evidence="1">
    <location>
        <begin position="464"/>
        <end position="473"/>
    </location>
</feature>
<name>A0ABS5DVQ5_9BURK</name>
<dbReference type="Proteomes" id="UP000672097">
    <property type="component" value="Unassembled WGS sequence"/>
</dbReference>
<evidence type="ECO:0000313" key="2">
    <source>
        <dbReference type="EMBL" id="MBQ0935231.1"/>
    </source>
</evidence>
<evidence type="ECO:0000256" key="1">
    <source>
        <dbReference type="SAM" id="MobiDB-lite"/>
    </source>
</evidence>
<dbReference type="Pfam" id="PF08811">
    <property type="entry name" value="DUF1800"/>
    <property type="match status" value="1"/>
</dbReference>
<dbReference type="InterPro" id="IPR014917">
    <property type="entry name" value="DUF1800"/>
</dbReference>
<accession>A0ABS5DVQ5</accession>
<gene>
    <name evidence="2" type="ORF">KAK11_07830</name>
</gene>
<sequence>MTDRLRFSPGRRALCAALPSLWLGGRALAQSRLHLPSPLLRARWLARLSWGPTAGSVQALESLGPAAWLARELAPAPWPPALPSSLPERTLALGTPAMAALLQSTTAQQRLANQQSDPDEKNKQNRAFQDRLTAESRHAQFELIWQGLYGERQVQQQMGWFWFNHFSVHRFKNQLRPMMADYSQQLTALALGRFRDLLGFAVKHPAMLLYLDNQANAVGRINENLARELLELHTLGVDGGYTQADVQAMARVLTGFGVNMTGEVPKLKPEHQATYALDGLMEFHPARHDASPQTLLGKELPGSGRERLEWVLDHLAAHPETARHLCQRLAVYWVGDKPSPALVERLVRRYMLSRGLIAEVMQELLASDELIASLGQQFKTPQQWVMSAMRLLYEDVPIINPMPVLRWMERLGQQPFDRQTPDGYPLEGSAWEAPGQMVTRFELARVLAAPQANLFRPEGSPADPAAPRPPAPRWPHDTVRELWLPAASEATRQAVLSAANPRDAAALWLSSPEFMMR</sequence>